<proteinExistence type="predicted"/>
<evidence type="ECO:0000256" key="1">
    <source>
        <dbReference type="SAM" id="MobiDB-lite"/>
    </source>
</evidence>
<gene>
    <name evidence="2" type="ORF">GWI33_005814</name>
</gene>
<comment type="caution">
    <text evidence="2">The sequence shown here is derived from an EMBL/GenBank/DDBJ whole genome shotgun (WGS) entry which is preliminary data.</text>
</comment>
<accession>A0A834IGW9</accession>
<sequence>MSFAVHCGLPQFHPAPGTFLRQQPPPPPPPPRERNHFPAYTKPKKSLRNRARWRNNGRNGDGRNVRERENEQISFTHHTVKRLFLLSLGLTLFTGRKIVPNGPASPEMGSGKHDTLASTRGTAVLEVVLFPYTAAIAADVAVELNETGRH</sequence>
<dbReference type="EMBL" id="JAACXV010000290">
    <property type="protein sequence ID" value="KAF7280509.1"/>
    <property type="molecule type" value="Genomic_DNA"/>
</dbReference>
<feature type="compositionally biased region" description="Basic residues" evidence="1">
    <location>
        <begin position="42"/>
        <end position="55"/>
    </location>
</feature>
<organism evidence="2 3">
    <name type="scientific">Rhynchophorus ferrugineus</name>
    <name type="common">Red palm weevil</name>
    <name type="synonym">Curculio ferrugineus</name>
    <dbReference type="NCBI Taxonomy" id="354439"/>
    <lineage>
        <taxon>Eukaryota</taxon>
        <taxon>Metazoa</taxon>
        <taxon>Ecdysozoa</taxon>
        <taxon>Arthropoda</taxon>
        <taxon>Hexapoda</taxon>
        <taxon>Insecta</taxon>
        <taxon>Pterygota</taxon>
        <taxon>Neoptera</taxon>
        <taxon>Endopterygota</taxon>
        <taxon>Coleoptera</taxon>
        <taxon>Polyphaga</taxon>
        <taxon>Cucujiformia</taxon>
        <taxon>Curculionidae</taxon>
        <taxon>Dryophthorinae</taxon>
        <taxon>Rhynchophorus</taxon>
    </lineage>
</organism>
<evidence type="ECO:0000313" key="3">
    <source>
        <dbReference type="Proteomes" id="UP000625711"/>
    </source>
</evidence>
<reference evidence="2" key="1">
    <citation type="submission" date="2020-08" db="EMBL/GenBank/DDBJ databases">
        <title>Genome sequencing and assembly of the red palm weevil Rhynchophorus ferrugineus.</title>
        <authorList>
            <person name="Dias G.B."/>
            <person name="Bergman C.M."/>
            <person name="Manee M."/>
        </authorList>
    </citation>
    <scope>NUCLEOTIDE SEQUENCE</scope>
    <source>
        <strain evidence="2">AA-2017</strain>
        <tissue evidence="2">Whole larva</tissue>
    </source>
</reference>
<keyword evidence="3" id="KW-1185">Reference proteome</keyword>
<name>A0A834IGW9_RHYFE</name>
<dbReference type="Proteomes" id="UP000625711">
    <property type="component" value="Unassembled WGS sequence"/>
</dbReference>
<evidence type="ECO:0000313" key="2">
    <source>
        <dbReference type="EMBL" id="KAF7280509.1"/>
    </source>
</evidence>
<dbReference type="AlphaFoldDB" id="A0A834IGW9"/>
<feature type="compositionally biased region" description="Basic and acidic residues" evidence="1">
    <location>
        <begin position="60"/>
        <end position="69"/>
    </location>
</feature>
<feature type="region of interest" description="Disordered" evidence="1">
    <location>
        <begin position="14"/>
        <end position="69"/>
    </location>
</feature>
<protein>
    <submittedName>
        <fullName evidence="2">Uncharacterized protein</fullName>
    </submittedName>
</protein>